<feature type="domain" description="VWFA" evidence="2">
    <location>
        <begin position="67"/>
        <end position="258"/>
    </location>
</feature>
<dbReference type="Gene3D" id="3.40.50.410">
    <property type="entry name" value="von Willebrand factor, type A domain"/>
    <property type="match status" value="2"/>
</dbReference>
<dbReference type="OrthoDB" id="9781333at2"/>
<dbReference type="PANTHER" id="PTHR37947:SF2">
    <property type="entry name" value="VON WILLEBRAND FACTOR TYPE A"/>
    <property type="match status" value="1"/>
</dbReference>
<organism evidence="3 4">
    <name type="scientific">Ureibacillus xyleni</name>
    <dbReference type="NCBI Taxonomy" id="614648"/>
    <lineage>
        <taxon>Bacteria</taxon>
        <taxon>Bacillati</taxon>
        <taxon>Bacillota</taxon>
        <taxon>Bacilli</taxon>
        <taxon>Bacillales</taxon>
        <taxon>Caryophanaceae</taxon>
        <taxon>Ureibacillus</taxon>
    </lineage>
</organism>
<keyword evidence="1" id="KW-0472">Membrane</keyword>
<feature type="transmembrane region" description="Helical" evidence="1">
    <location>
        <begin position="807"/>
        <end position="825"/>
    </location>
</feature>
<protein>
    <submittedName>
        <fullName evidence="3">von Willebrand factor type A domain-containing protein</fullName>
    </submittedName>
</protein>
<evidence type="ECO:0000259" key="2">
    <source>
        <dbReference type="PROSITE" id="PS50234"/>
    </source>
</evidence>
<accession>A0A285TQX6</accession>
<keyword evidence="4" id="KW-1185">Reference proteome</keyword>
<feature type="domain" description="VWFA" evidence="2">
    <location>
        <begin position="408"/>
        <end position="573"/>
    </location>
</feature>
<evidence type="ECO:0000256" key="1">
    <source>
        <dbReference type="SAM" id="Phobius"/>
    </source>
</evidence>
<dbReference type="CDD" id="cd00198">
    <property type="entry name" value="vWFA"/>
    <property type="match status" value="1"/>
</dbReference>
<dbReference type="Pfam" id="PF13519">
    <property type="entry name" value="VWA_2"/>
    <property type="match status" value="1"/>
</dbReference>
<dbReference type="SMART" id="SM00327">
    <property type="entry name" value="VWA"/>
    <property type="match status" value="2"/>
</dbReference>
<dbReference type="PROSITE" id="PS50234">
    <property type="entry name" value="VWFA"/>
    <property type="match status" value="2"/>
</dbReference>
<dbReference type="SUPFAM" id="SSF52317">
    <property type="entry name" value="Class I glutamine amidotransferase-like"/>
    <property type="match status" value="1"/>
</dbReference>
<feature type="transmembrane region" description="Helical" evidence="1">
    <location>
        <begin position="6"/>
        <end position="26"/>
    </location>
</feature>
<dbReference type="InterPro" id="IPR036465">
    <property type="entry name" value="vWFA_dom_sf"/>
</dbReference>
<sequence length="865" mass="95569">MDLRISFPLALLLLIPVVGYFIWTWWHHRHQLKKSQLIVFGIRIVAVVLLIFAIASPFLLLPVKEEQVAFLIDRSASVEGNEEQTLAFIEESLQSKKNTHHVGIYSFASNLQTESILSNTLEHAPQLSEMTGESETNIAQALQLITGIVDREKATRIVLFTDGLETKGEVSEQLTKMSGTNVSVDVVPLSKEVKADTSIQSFVTPKVAYAGEQQQLVTEINATSATKGELYLYENDQLIHKEAVSLEEGTNAFTYRHIGQVEGLVKYEALVQVDEDAIIENNKLTSVTMVQSSPRLLIVSDREEGSPIAAALGPNSISFDVKPSSELPNSLSSYLHYNAIIFDNIPGHLVGEEKMGIIEQAVKNFGVGFMMVGGDNSYGLGGYFKTPIEKLLPVEMEVKGKQQLPSLGLVIVLDRSGSMMGPKIELAKEAAARSVELLRDGDTLGFIAFDDRPWEIIETAPLTDKEKAVNTILSIAPGGGTEIFSSLSMAVENLAELKLQRKHIILLTDGQSSAGGSYEDLLEEGKDSNITLSTVAIGNDADAVLLEELSELGSGRFYSVVDETTIPSILSRETAMISRTYIEDNPFYPTIYNAEGWNALFKEGVPQMNAYIGTTAKQTALVVAESEKEDPVLAEWQYGLGRTIAFTSDSTGAWTGDWAKWSEWSNFWQTAISKMLPTYNDIAYDIRQESNNTFIITDPTNQAAFLDVAIVDELGEELKAQIEPISASKLRVVVDADPGLVFFRISKEDESIYQAGLTIPYSAEYELRPPNEALLTEIVEKTGGTILEEPEQIFREFTVKGAERQSITIWLVVASMLLFFIDITLRRFGWGFLQAVGKPKKLATEKTVIEEETNVSKLLKDMKKK</sequence>
<dbReference type="EMBL" id="OBMQ01000019">
    <property type="protein sequence ID" value="SOC25653.1"/>
    <property type="molecule type" value="Genomic_DNA"/>
</dbReference>
<dbReference type="PANTHER" id="PTHR37947">
    <property type="entry name" value="BLL2462 PROTEIN"/>
    <property type="match status" value="1"/>
</dbReference>
<evidence type="ECO:0000313" key="3">
    <source>
        <dbReference type="EMBL" id="SOC25653.1"/>
    </source>
</evidence>
<gene>
    <name evidence="3" type="ORF">SAMN05880501_11912</name>
</gene>
<dbReference type="Pfam" id="PF00092">
    <property type="entry name" value="VWA"/>
    <property type="match status" value="1"/>
</dbReference>
<name>A0A285TQX6_9BACL</name>
<reference evidence="4" key="1">
    <citation type="submission" date="2017-08" db="EMBL/GenBank/DDBJ databases">
        <authorList>
            <person name="Varghese N."/>
            <person name="Submissions S."/>
        </authorList>
    </citation>
    <scope>NUCLEOTIDE SEQUENCE [LARGE SCALE GENOMIC DNA]</scope>
    <source>
        <strain evidence="4">JC22</strain>
    </source>
</reference>
<dbReference type="InterPro" id="IPR029062">
    <property type="entry name" value="Class_I_gatase-like"/>
</dbReference>
<dbReference type="SUPFAM" id="SSF53300">
    <property type="entry name" value="vWA-like"/>
    <property type="match status" value="2"/>
</dbReference>
<dbReference type="RefSeq" id="WP_097075212.1">
    <property type="nucleotide sequence ID" value="NZ_OBMQ01000019.1"/>
</dbReference>
<keyword evidence="1" id="KW-0812">Transmembrane</keyword>
<keyword evidence="1" id="KW-1133">Transmembrane helix</keyword>
<proteinExistence type="predicted"/>
<dbReference type="InterPro" id="IPR002035">
    <property type="entry name" value="VWF_A"/>
</dbReference>
<feature type="transmembrane region" description="Helical" evidence="1">
    <location>
        <begin position="38"/>
        <end position="61"/>
    </location>
</feature>
<dbReference type="AlphaFoldDB" id="A0A285TQX6"/>
<dbReference type="Gene3D" id="3.40.50.880">
    <property type="match status" value="1"/>
</dbReference>
<evidence type="ECO:0000313" key="4">
    <source>
        <dbReference type="Proteomes" id="UP000219636"/>
    </source>
</evidence>
<dbReference type="Proteomes" id="UP000219636">
    <property type="component" value="Unassembled WGS sequence"/>
</dbReference>